<dbReference type="InterPro" id="IPR011992">
    <property type="entry name" value="EF-hand-dom_pair"/>
</dbReference>
<dbReference type="Gene3D" id="1.10.238.10">
    <property type="entry name" value="EF-hand"/>
    <property type="match status" value="1"/>
</dbReference>
<sequence>MPEKNDEKSAQQESSEVSKRPLEMSWVCGVNPRLGFLDLTQDGEHTVAYANKHIVVIQTINTKKHFPLVGHRNIVQNLAISPCKRWLASSEIGSSASVIIWDVERKEGLQTIDTRASSDVVSLSFSTDSATLFILYRDSRLTMWRWADDVPLKYEEIQLNAVIPAGFLPKITVNTAIEDEHQCAIITFPNKIVILTYHSRVEIVNQDGDLLKKQICTYNMETLLPDDEENDIGAMREGWALGESVFVSSTEIATSLGAGYGAVLMCKRAPPSDARPKWHWRCQKLIRFSERPITTIDKYATKEGTVVAIADLSGHIRFLSSELKLLYWVKKPKLVGCVCLRFAELPAVSVGAGPEMREATLDQPVFEAPPFVTCTSEGVVHQMINGAPTMVFEGPPKGHVRVKAHPFRDLVIISGDHELRLMSLEKSSFECLCSVKLASEKILSIEFSSAGHEVAVGISNGQSIIFDAFSLKEHTRLQGSDHAVVATTFNDDGNYFAAADASHAVNLWERDDASNPKEEWRCMGRFRPHSEAVQSLLFIQEYGTDRLLSISKDRKLVEYAIEDKLKIHSQYRIESESIPTNLVKYPASRDEEEFLLTTNDSYKFRFYNQSTKLPRRMISISKYDSPITELISRPCSTDSLAFSTDTSLGVVLLPLDGNPNKEYAVVANPAGITSITAIKSSILSCGEGIVTAWNIDLDSLEEQKLHGGVGMTPFYNMLKPDEFELLKDVFYFCRLEEQGLDAEVARDVSRTIPLNRIAEAVRALGWFPTEQQVEELLTEIKFSQFHKTQKQVKEIEMDDFIKFYVNHKPVDYKFQKNPDQICMDDVQQAFETMLESEKGDSMTYKEFRHNLENFGEKMSSSEISKCIEKLCGMTNISEDETFNPHQFITNILKL</sequence>
<keyword evidence="3" id="KW-0677">Repeat</keyword>
<dbReference type="PROSITE" id="PS50082">
    <property type="entry name" value="WD_REPEATS_2"/>
    <property type="match status" value="1"/>
</dbReference>
<dbReference type="GO" id="GO:0031514">
    <property type="term" value="C:motile cilium"/>
    <property type="evidence" value="ECO:0007669"/>
    <property type="project" value="TreeGrafter"/>
</dbReference>
<dbReference type="Proteomes" id="UP000001307">
    <property type="component" value="Unassembled WGS sequence"/>
</dbReference>
<keyword evidence="4" id="KW-0966">Cell projection</keyword>
<dbReference type="Pfam" id="PF00400">
    <property type="entry name" value="WD40"/>
    <property type="match status" value="1"/>
</dbReference>
<evidence type="ECO:0000256" key="5">
    <source>
        <dbReference type="ARBA" id="ARBA00040994"/>
    </source>
</evidence>
<dbReference type="InterPro" id="IPR015943">
    <property type="entry name" value="WD40/YVTN_repeat-like_dom_sf"/>
</dbReference>
<dbReference type="AlphaFoldDB" id="E4XQ91"/>
<dbReference type="OrthoDB" id="4899631at2759"/>
<dbReference type="InterPro" id="IPR050630">
    <property type="entry name" value="WD_repeat_EMAP"/>
</dbReference>
<dbReference type="InterPro" id="IPR001680">
    <property type="entry name" value="WD40_rpt"/>
</dbReference>
<dbReference type="EMBL" id="FN653101">
    <property type="protein sequence ID" value="CBY11977.1"/>
    <property type="molecule type" value="Genomic_DNA"/>
</dbReference>
<dbReference type="Gene3D" id="2.130.10.10">
    <property type="entry name" value="YVTN repeat-like/Quinoprotein amine dehydrogenase"/>
    <property type="match status" value="2"/>
</dbReference>
<dbReference type="InParanoid" id="E4XQ91"/>
<evidence type="ECO:0000256" key="1">
    <source>
        <dbReference type="ARBA" id="ARBA00004138"/>
    </source>
</evidence>
<comment type="subcellular location">
    <subcellularLocation>
        <location evidence="1">Cell projection</location>
        <location evidence="1">Cilium</location>
    </subcellularLocation>
</comment>
<evidence type="ECO:0000313" key="7">
    <source>
        <dbReference type="EMBL" id="CBY11977.1"/>
    </source>
</evidence>
<evidence type="ECO:0000256" key="6">
    <source>
        <dbReference type="PROSITE-ProRule" id="PRU00221"/>
    </source>
</evidence>
<keyword evidence="2 6" id="KW-0853">WD repeat</keyword>
<dbReference type="SUPFAM" id="SSF50978">
    <property type="entry name" value="WD40 repeat-like"/>
    <property type="match status" value="2"/>
</dbReference>
<gene>
    <name evidence="7" type="ORF">GSOID_T00017389001</name>
</gene>
<organism evidence="7">
    <name type="scientific">Oikopleura dioica</name>
    <name type="common">Tunicate</name>
    <dbReference type="NCBI Taxonomy" id="34765"/>
    <lineage>
        <taxon>Eukaryota</taxon>
        <taxon>Metazoa</taxon>
        <taxon>Chordata</taxon>
        <taxon>Tunicata</taxon>
        <taxon>Appendicularia</taxon>
        <taxon>Copelata</taxon>
        <taxon>Oikopleuridae</taxon>
        <taxon>Oikopleura</taxon>
    </lineage>
</organism>
<evidence type="ECO:0000256" key="4">
    <source>
        <dbReference type="ARBA" id="ARBA00023273"/>
    </source>
</evidence>
<dbReference type="InterPro" id="IPR036322">
    <property type="entry name" value="WD40_repeat_dom_sf"/>
</dbReference>
<keyword evidence="8" id="KW-1185">Reference proteome</keyword>
<dbReference type="SUPFAM" id="SSF47473">
    <property type="entry name" value="EF-hand"/>
    <property type="match status" value="1"/>
</dbReference>
<dbReference type="SMART" id="SM00320">
    <property type="entry name" value="WD40"/>
    <property type="match status" value="5"/>
</dbReference>
<evidence type="ECO:0000313" key="8">
    <source>
        <dbReference type="Proteomes" id="UP000001307"/>
    </source>
</evidence>
<name>E4XQ91_OIKDI</name>
<evidence type="ECO:0000256" key="3">
    <source>
        <dbReference type="ARBA" id="ARBA00022737"/>
    </source>
</evidence>
<dbReference type="PANTHER" id="PTHR13720:SF13">
    <property type="entry name" value="CILIA- AND FLAGELLA-ASSOCIATED PROTEIN 251"/>
    <property type="match status" value="1"/>
</dbReference>
<proteinExistence type="predicted"/>
<reference evidence="7" key="1">
    <citation type="journal article" date="2010" name="Science">
        <title>Plasticity of animal genome architecture unmasked by rapid evolution of a pelagic tunicate.</title>
        <authorList>
            <person name="Denoeud F."/>
            <person name="Henriet S."/>
            <person name="Mungpakdee S."/>
            <person name="Aury J.M."/>
            <person name="Da Silva C."/>
            <person name="Brinkmann H."/>
            <person name="Mikhaleva J."/>
            <person name="Olsen L.C."/>
            <person name="Jubin C."/>
            <person name="Canestro C."/>
            <person name="Bouquet J.M."/>
            <person name="Danks G."/>
            <person name="Poulain J."/>
            <person name="Campsteijn C."/>
            <person name="Adamski M."/>
            <person name="Cross I."/>
            <person name="Yadetie F."/>
            <person name="Muffato M."/>
            <person name="Louis A."/>
            <person name="Butcher S."/>
            <person name="Tsagkogeorga G."/>
            <person name="Konrad A."/>
            <person name="Singh S."/>
            <person name="Jensen M.F."/>
            <person name="Cong E.H."/>
            <person name="Eikeseth-Otteraa H."/>
            <person name="Noel B."/>
            <person name="Anthouard V."/>
            <person name="Porcel B.M."/>
            <person name="Kachouri-Lafond R."/>
            <person name="Nishino A."/>
            <person name="Ugolini M."/>
            <person name="Chourrout P."/>
            <person name="Nishida H."/>
            <person name="Aasland R."/>
            <person name="Huzurbazar S."/>
            <person name="Westhof E."/>
            <person name="Delsuc F."/>
            <person name="Lehrach H."/>
            <person name="Reinhardt R."/>
            <person name="Weissenbach J."/>
            <person name="Roy S.W."/>
            <person name="Artiguenave F."/>
            <person name="Postlethwait J.H."/>
            <person name="Manak J.R."/>
            <person name="Thompson E.M."/>
            <person name="Jaillon O."/>
            <person name="Du Pasquier L."/>
            <person name="Boudinot P."/>
            <person name="Liberles D.A."/>
            <person name="Volff J.N."/>
            <person name="Philippe H."/>
            <person name="Lenhard B."/>
            <person name="Roest Crollius H."/>
            <person name="Wincker P."/>
            <person name="Chourrout D."/>
        </authorList>
    </citation>
    <scope>NUCLEOTIDE SEQUENCE [LARGE SCALE GENOMIC DNA]</scope>
</reference>
<protein>
    <recommendedName>
        <fullName evidence="5">Cilia- and flagella-associated protein 251</fullName>
    </recommendedName>
</protein>
<accession>E4XQ91</accession>
<dbReference type="PANTHER" id="PTHR13720">
    <property type="entry name" value="WD-40 REPEAT PROTEIN"/>
    <property type="match status" value="1"/>
</dbReference>
<feature type="repeat" description="WD" evidence="6">
    <location>
        <begin position="477"/>
        <end position="518"/>
    </location>
</feature>
<evidence type="ECO:0000256" key="2">
    <source>
        <dbReference type="ARBA" id="ARBA00022574"/>
    </source>
</evidence>